<evidence type="ECO:0000256" key="1">
    <source>
        <dbReference type="SAM" id="Phobius"/>
    </source>
</evidence>
<dbReference type="Pfam" id="PF06149">
    <property type="entry name" value="DUF969"/>
    <property type="match status" value="1"/>
</dbReference>
<dbReference type="InterPro" id="IPR052576">
    <property type="entry name" value="AA_Transporter-Related"/>
</dbReference>
<dbReference type="AlphaFoldDB" id="A0A2I1JYY9"/>
<accession>A0A2I1JYY9</accession>
<keyword evidence="1" id="KW-0812">Transmembrane</keyword>
<protein>
    <submittedName>
        <fullName evidence="2">DUF969 domain-containing protein</fullName>
    </submittedName>
</protein>
<evidence type="ECO:0000313" key="2">
    <source>
        <dbReference type="EMBL" id="PKY88557.1"/>
    </source>
</evidence>
<dbReference type="InterPro" id="IPR010374">
    <property type="entry name" value="DUF969"/>
</dbReference>
<sequence>MNYWVLIGVLIIIVGFALKLDVVAVVLISGLVTGLIAGMPIVEVLDVIGKGFVNNRYMSLFFLSLPLIAIMERYGLKDRAAEAIQKMKSASAGGVVGLYILIRWVAAALSLRLGGHVQFVRPLILPMAEGAANKKVELSDKRLEELKGLAGAAENYGNFFGQNIFPVASGVLLIQGTLNQAGYDVTNGDIAKSSILAGVSMLILALVQCYLYERRLRKDMKHV</sequence>
<name>A0A2I1JYY9_9LACT</name>
<gene>
    <name evidence="2" type="ORF">CYJ57_05355</name>
</gene>
<reference evidence="2 3" key="1">
    <citation type="submission" date="2017-12" db="EMBL/GenBank/DDBJ databases">
        <title>Phylogenetic diversity of female urinary microbiome.</title>
        <authorList>
            <person name="Thomas-White K."/>
            <person name="Wolfe A.J."/>
        </authorList>
    </citation>
    <scope>NUCLEOTIDE SEQUENCE [LARGE SCALE GENOMIC DNA]</scope>
    <source>
        <strain evidence="2 3">UMB0898</strain>
    </source>
</reference>
<dbReference type="OrthoDB" id="80065at2"/>
<feature type="transmembrane region" description="Helical" evidence="1">
    <location>
        <begin position="96"/>
        <end position="115"/>
    </location>
</feature>
<dbReference type="PANTHER" id="PTHR37821:SF1">
    <property type="entry name" value="AMINO ACID TRANSPORTER YUIF-RELATED"/>
    <property type="match status" value="1"/>
</dbReference>
<comment type="caution">
    <text evidence="2">The sequence shown here is derived from an EMBL/GenBank/DDBJ whole genome shotgun (WGS) entry which is preliminary data.</text>
</comment>
<dbReference type="RefSeq" id="WP_006701979.1">
    <property type="nucleotide sequence ID" value="NZ_PKHE01000013.1"/>
</dbReference>
<feature type="transmembrane region" description="Helical" evidence="1">
    <location>
        <begin position="57"/>
        <end position="76"/>
    </location>
</feature>
<organism evidence="2 3">
    <name type="scientific">Falseniella ignava</name>
    <dbReference type="NCBI Taxonomy" id="137730"/>
    <lineage>
        <taxon>Bacteria</taxon>
        <taxon>Bacillati</taxon>
        <taxon>Bacillota</taxon>
        <taxon>Bacilli</taxon>
        <taxon>Lactobacillales</taxon>
        <taxon>Aerococcaceae</taxon>
        <taxon>Falseniella</taxon>
    </lineage>
</organism>
<feature type="transmembrane region" description="Helical" evidence="1">
    <location>
        <begin position="7"/>
        <end position="37"/>
    </location>
</feature>
<feature type="transmembrane region" description="Helical" evidence="1">
    <location>
        <begin position="193"/>
        <end position="212"/>
    </location>
</feature>
<keyword evidence="1" id="KW-1133">Transmembrane helix</keyword>
<dbReference type="EMBL" id="PKHE01000013">
    <property type="protein sequence ID" value="PKY88557.1"/>
    <property type="molecule type" value="Genomic_DNA"/>
</dbReference>
<dbReference type="Proteomes" id="UP000234384">
    <property type="component" value="Unassembled WGS sequence"/>
</dbReference>
<keyword evidence="1" id="KW-0472">Membrane</keyword>
<dbReference type="PANTHER" id="PTHR37821">
    <property type="entry name" value="AMINO ACID TRANSPORTER YUIF-RELATED"/>
    <property type="match status" value="1"/>
</dbReference>
<proteinExistence type="predicted"/>
<evidence type="ECO:0000313" key="3">
    <source>
        <dbReference type="Proteomes" id="UP000234384"/>
    </source>
</evidence>